<feature type="domain" description="Methyltransferase type 11" evidence="4">
    <location>
        <begin position="39"/>
        <end position="126"/>
    </location>
</feature>
<evidence type="ECO:0000256" key="1">
    <source>
        <dbReference type="ARBA" id="ARBA00008361"/>
    </source>
</evidence>
<comment type="similarity">
    <text evidence="1">Belongs to the methyltransferase superfamily.</text>
</comment>
<dbReference type="OrthoDB" id="9797252at2"/>
<dbReference type="InterPro" id="IPR051052">
    <property type="entry name" value="Diverse_substrate_MTase"/>
</dbReference>
<reference evidence="6" key="1">
    <citation type="submission" date="2017-02" db="EMBL/GenBank/DDBJ databases">
        <authorList>
            <person name="Varghese N."/>
            <person name="Submissions S."/>
        </authorList>
    </citation>
    <scope>NUCLEOTIDE SEQUENCE [LARGE SCALE GENOMIC DNA]</scope>
    <source>
        <strain evidence="6">DSM 23405</strain>
    </source>
</reference>
<dbReference type="InterPro" id="IPR013216">
    <property type="entry name" value="Methyltransf_11"/>
</dbReference>
<organism evidence="5 6">
    <name type="scientific">Salegentibacter holothuriorum</name>
    <dbReference type="NCBI Taxonomy" id="241145"/>
    <lineage>
        <taxon>Bacteria</taxon>
        <taxon>Pseudomonadati</taxon>
        <taxon>Bacteroidota</taxon>
        <taxon>Flavobacteriia</taxon>
        <taxon>Flavobacteriales</taxon>
        <taxon>Flavobacteriaceae</taxon>
        <taxon>Salegentibacter</taxon>
    </lineage>
</organism>
<evidence type="ECO:0000259" key="4">
    <source>
        <dbReference type="Pfam" id="PF08241"/>
    </source>
</evidence>
<keyword evidence="2 5" id="KW-0489">Methyltransferase</keyword>
<dbReference type="PANTHER" id="PTHR44942:SF4">
    <property type="entry name" value="METHYLTRANSFERASE TYPE 11 DOMAIN-CONTAINING PROTEIN"/>
    <property type="match status" value="1"/>
</dbReference>
<protein>
    <submittedName>
        <fullName evidence="5">Methyltransferase domain-containing protein</fullName>
    </submittedName>
</protein>
<dbReference type="InterPro" id="IPR029063">
    <property type="entry name" value="SAM-dependent_MTases_sf"/>
</dbReference>
<dbReference type="CDD" id="cd02440">
    <property type="entry name" value="AdoMet_MTases"/>
    <property type="match status" value="1"/>
</dbReference>
<dbReference type="PANTHER" id="PTHR44942">
    <property type="entry name" value="METHYLTRANSF_11 DOMAIN-CONTAINING PROTEIN"/>
    <property type="match status" value="1"/>
</dbReference>
<name>A0A1T5EC97_9FLAO</name>
<dbReference type="AlphaFoldDB" id="A0A1T5EC97"/>
<evidence type="ECO:0000256" key="3">
    <source>
        <dbReference type="ARBA" id="ARBA00022679"/>
    </source>
</evidence>
<dbReference type="EMBL" id="FUYY01000009">
    <property type="protein sequence ID" value="SKB81632.1"/>
    <property type="molecule type" value="Genomic_DNA"/>
</dbReference>
<gene>
    <name evidence="5" type="ORF">SAMN05660776_3128</name>
</gene>
<dbReference type="GO" id="GO:0008757">
    <property type="term" value="F:S-adenosylmethionine-dependent methyltransferase activity"/>
    <property type="evidence" value="ECO:0007669"/>
    <property type="project" value="InterPro"/>
</dbReference>
<evidence type="ECO:0000313" key="5">
    <source>
        <dbReference type="EMBL" id="SKB81632.1"/>
    </source>
</evidence>
<evidence type="ECO:0000313" key="6">
    <source>
        <dbReference type="Proteomes" id="UP000190230"/>
    </source>
</evidence>
<dbReference type="Proteomes" id="UP000190230">
    <property type="component" value="Unassembled WGS sequence"/>
</dbReference>
<dbReference type="Gene3D" id="3.40.50.150">
    <property type="entry name" value="Vaccinia Virus protein VP39"/>
    <property type="match status" value="1"/>
</dbReference>
<dbReference type="SUPFAM" id="SSF53335">
    <property type="entry name" value="S-adenosyl-L-methionine-dependent methyltransferases"/>
    <property type="match status" value="1"/>
</dbReference>
<sequence length="244" mass="28536">MKDNFSSHSSSYAKYRPTYPQALYHFLKEKLDKTEMAWDCGTGNGQVAGELAEFFKEVQATDISRQQLDNAIKKPNIHYSFQAAEKTTFTDNSFDLITVAQAIHWFDFKSFYKEVNRVLKPNGIISVLGYSLFKSNFETNKVIYKLYHDIIGTFWDEERRYLEEHYQTIPFPFQEINSAVFEQEYTWSFEHLMGYLNTWSGVKHYEKENGKNPLDLIRNELKAAFGAKNKVIFPVLLRLGKTVN</sequence>
<keyword evidence="3 5" id="KW-0808">Transferase</keyword>
<dbReference type="RefSeq" id="WP_079721951.1">
    <property type="nucleotide sequence ID" value="NZ_FUYY01000009.1"/>
</dbReference>
<dbReference type="GO" id="GO:0032259">
    <property type="term" value="P:methylation"/>
    <property type="evidence" value="ECO:0007669"/>
    <property type="project" value="UniProtKB-KW"/>
</dbReference>
<keyword evidence="6" id="KW-1185">Reference proteome</keyword>
<proteinExistence type="inferred from homology"/>
<dbReference type="STRING" id="241145.SAMN05660776_3128"/>
<accession>A0A1T5EC97</accession>
<evidence type="ECO:0000256" key="2">
    <source>
        <dbReference type="ARBA" id="ARBA00022603"/>
    </source>
</evidence>
<dbReference type="Pfam" id="PF08241">
    <property type="entry name" value="Methyltransf_11"/>
    <property type="match status" value="1"/>
</dbReference>